<dbReference type="Gene3D" id="2.160.20.10">
    <property type="entry name" value="Single-stranded right-handed beta-helix, Pectin lyase-like"/>
    <property type="match status" value="2"/>
</dbReference>
<dbReference type="EMBL" id="VKGK01000005">
    <property type="protein sequence ID" value="TRY15266.1"/>
    <property type="molecule type" value="Genomic_DNA"/>
</dbReference>
<dbReference type="SMART" id="SM00710">
    <property type="entry name" value="PbH1"/>
    <property type="match status" value="4"/>
</dbReference>
<feature type="signal peptide" evidence="1">
    <location>
        <begin position="1"/>
        <end position="20"/>
    </location>
</feature>
<dbReference type="RefSeq" id="WP_143563696.1">
    <property type="nucleotide sequence ID" value="NZ_BMPL01000004.1"/>
</dbReference>
<evidence type="ECO:0000256" key="1">
    <source>
        <dbReference type="SAM" id="SignalP"/>
    </source>
</evidence>
<dbReference type="SUPFAM" id="SSF51126">
    <property type="entry name" value="Pectin lyase-like"/>
    <property type="match status" value="1"/>
</dbReference>
<keyword evidence="3" id="KW-1185">Reference proteome</keyword>
<reference evidence="3" key="1">
    <citation type="submission" date="2019-07" db="EMBL/GenBank/DDBJ databases">
        <title>Shewanella sp. YLB-08 draft genomic sequence.</title>
        <authorList>
            <person name="Yu L."/>
        </authorList>
    </citation>
    <scope>NUCLEOTIDE SEQUENCE [LARGE SCALE GENOMIC DNA]</scope>
    <source>
        <strain evidence="3">JCM 20706</strain>
    </source>
</reference>
<dbReference type="Proteomes" id="UP000318126">
    <property type="component" value="Unassembled WGS sequence"/>
</dbReference>
<comment type="caution">
    <text evidence="2">The sequence shown here is derived from an EMBL/GenBank/DDBJ whole genome shotgun (WGS) entry which is preliminary data.</text>
</comment>
<gene>
    <name evidence="2" type="ORF">FN961_06240</name>
</gene>
<proteinExistence type="predicted"/>
<name>A0A553JS30_SHEHA</name>
<evidence type="ECO:0000313" key="3">
    <source>
        <dbReference type="Proteomes" id="UP000318126"/>
    </source>
</evidence>
<dbReference type="OrthoDB" id="5007922at2"/>
<dbReference type="AlphaFoldDB" id="A0A553JS30"/>
<keyword evidence="1" id="KW-0732">Signal</keyword>
<organism evidence="2 3">
    <name type="scientific">Shewanella hanedai</name>
    <name type="common">Alteromonas hanedai</name>
    <dbReference type="NCBI Taxonomy" id="25"/>
    <lineage>
        <taxon>Bacteria</taxon>
        <taxon>Pseudomonadati</taxon>
        <taxon>Pseudomonadota</taxon>
        <taxon>Gammaproteobacteria</taxon>
        <taxon>Alteromonadales</taxon>
        <taxon>Shewanellaceae</taxon>
        <taxon>Shewanella</taxon>
    </lineage>
</organism>
<dbReference type="InterPro" id="IPR006626">
    <property type="entry name" value="PbH1"/>
</dbReference>
<feature type="chain" id="PRO_5021791698" evidence="1">
    <location>
        <begin position="21"/>
        <end position="628"/>
    </location>
</feature>
<protein>
    <submittedName>
        <fullName evidence="2">Right-handed parallel beta-helix repeat-containing protein</fullName>
    </submittedName>
</protein>
<dbReference type="InterPro" id="IPR011050">
    <property type="entry name" value="Pectin_lyase_fold/virulence"/>
</dbReference>
<accession>A0A553JS30</accession>
<sequence length="628" mass="68729">MVFLRVVISLCLLMSVYANAAIELVEEPVTKGDISLFGSLTLYFKVEDYGAVANDGVDDFDAINRTIIAALESSSATQAVAVVFITNGKYIIDIPASHTQAQAFSFTGEDKVLWIKGNNSQLVSPQLNRGFFRFDKFKTIYVSGLTFDLETMPHSLSKITAIDDEGISITTKGFPGLNTLAPDDGFFAEPSLTGKFGFFLDSGAKHPSLKGKIVNNSAITVAVKSISKRGDNTYKYTFGNAKYLSGISPGDLFIRMARTNGRGTFKFTANETVYVEKVKIHASAAGSFNATGNKSVTFDRVTVKPRTGRYYATNADSFHLKNNRSIYIDSAFQESVGDDFVNISQNTSLNIESINGNQITLRNGLSLASYIIGDTIDFFDSINAVTLGSATILAIARTGNKITFTLSDSIPAEFDANKSHWMQNTSFDGVVIKNSRFIKSRRHGILVRTPRVLLKNNTIKFNSGAGIAINTENGTTGNFSEGYIGHTITITDNVLERNSFNALHNSPEHEDFAQISMYIQGDGVLSQKKLLHDIVIKNNTFKFWVRKGIYIHSARDVDVINNQFINRVRFPYVPQDNVIAVSAASNINITGNSSTKDNMPSKPFVNVAGNTEHVNINNNCVTSAPSCE</sequence>
<evidence type="ECO:0000313" key="2">
    <source>
        <dbReference type="EMBL" id="TRY15266.1"/>
    </source>
</evidence>
<dbReference type="InterPro" id="IPR012334">
    <property type="entry name" value="Pectin_lyas_fold"/>
</dbReference>